<feature type="transmembrane region" description="Helical" evidence="1">
    <location>
        <begin position="12"/>
        <end position="35"/>
    </location>
</feature>
<keyword evidence="3" id="KW-1185">Reference proteome</keyword>
<gene>
    <name evidence="2" type="ORF">DTO96_101801</name>
</gene>
<dbReference type="EMBL" id="CP031124">
    <property type="protein sequence ID" value="AXF86060.1"/>
    <property type="molecule type" value="Genomic_DNA"/>
</dbReference>
<evidence type="ECO:0000313" key="3">
    <source>
        <dbReference type="Proteomes" id="UP000252182"/>
    </source>
</evidence>
<proteinExistence type="predicted"/>
<protein>
    <submittedName>
        <fullName evidence="2">Uncharacterized protein</fullName>
    </submittedName>
</protein>
<dbReference type="RefSeq" id="WP_114563180.1">
    <property type="nucleotide sequence ID" value="NZ_CP031124.1"/>
</dbReference>
<reference evidence="3" key="1">
    <citation type="submission" date="2018-07" db="EMBL/GenBank/DDBJ databases">
        <authorList>
            <person name="Kim H."/>
        </authorList>
    </citation>
    <scope>NUCLEOTIDE SEQUENCE [LARGE SCALE GENOMIC DNA]</scope>
    <source>
        <strain evidence="3">F02</strain>
    </source>
</reference>
<evidence type="ECO:0000313" key="2">
    <source>
        <dbReference type="EMBL" id="AXF86060.1"/>
    </source>
</evidence>
<sequence>MTFNQLVQKKWFAPLFVAILGFVGALGGSLVSGMFQLNQWDSQIAYEKKKAVLEQRVKLLEKLSNVANSAAQMRTYNDYLVLQADLAQIYATCQTNREKGCIKPDEPKVVAEINVKRTELNAEYSSTIQLMKVYFSSSILPVLNELTSRKDWWAPDVEAKFLALVGSASSEIESL</sequence>
<keyword evidence="1" id="KW-0472">Membrane</keyword>
<dbReference type="Proteomes" id="UP000252182">
    <property type="component" value="Chromosome"/>
</dbReference>
<name>A0A345DCH2_9BURK</name>
<organism evidence="2 3">
    <name type="scientific">Ephemeroptericola cinctiostellae</name>
    <dbReference type="NCBI Taxonomy" id="2268024"/>
    <lineage>
        <taxon>Bacteria</taxon>
        <taxon>Pseudomonadati</taxon>
        <taxon>Pseudomonadota</taxon>
        <taxon>Betaproteobacteria</taxon>
        <taxon>Burkholderiales</taxon>
        <taxon>Burkholderiaceae</taxon>
        <taxon>Ephemeroptericola</taxon>
    </lineage>
</organism>
<evidence type="ECO:0000256" key="1">
    <source>
        <dbReference type="SAM" id="Phobius"/>
    </source>
</evidence>
<dbReference type="AlphaFoldDB" id="A0A345DCH2"/>
<accession>A0A345DCH2</accession>
<keyword evidence="1" id="KW-0812">Transmembrane</keyword>
<keyword evidence="1" id="KW-1133">Transmembrane helix</keyword>
<dbReference type="KEGG" id="hyf:DTO96_101801"/>